<reference evidence="2 3" key="1">
    <citation type="submission" date="2020-02" db="EMBL/GenBank/DDBJ databases">
        <authorList>
            <person name="Ferguson B K."/>
        </authorList>
    </citation>
    <scope>NUCLEOTIDE SEQUENCE [LARGE SCALE GENOMIC DNA]</scope>
</reference>
<dbReference type="EMBL" id="CADCXU010001833">
    <property type="protein sequence ID" value="CAA9994231.1"/>
    <property type="molecule type" value="Genomic_DNA"/>
</dbReference>
<organism evidence="2 3">
    <name type="scientific">Nesidiocoris tenuis</name>
    <dbReference type="NCBI Taxonomy" id="355587"/>
    <lineage>
        <taxon>Eukaryota</taxon>
        <taxon>Metazoa</taxon>
        <taxon>Ecdysozoa</taxon>
        <taxon>Arthropoda</taxon>
        <taxon>Hexapoda</taxon>
        <taxon>Insecta</taxon>
        <taxon>Pterygota</taxon>
        <taxon>Neoptera</taxon>
        <taxon>Paraneoptera</taxon>
        <taxon>Hemiptera</taxon>
        <taxon>Heteroptera</taxon>
        <taxon>Panheteroptera</taxon>
        <taxon>Cimicomorpha</taxon>
        <taxon>Miridae</taxon>
        <taxon>Dicyphina</taxon>
        <taxon>Nesidiocoris</taxon>
    </lineage>
</organism>
<gene>
    <name evidence="2" type="ORF">NTEN_LOCUS1047</name>
</gene>
<evidence type="ECO:0000313" key="3">
    <source>
        <dbReference type="Proteomes" id="UP000479000"/>
    </source>
</evidence>
<name>A0A6H5FXT5_9HEMI</name>
<proteinExistence type="predicted"/>
<dbReference type="Proteomes" id="UP000479000">
    <property type="component" value="Unassembled WGS sequence"/>
</dbReference>
<accession>A0A6H5FXT5</accession>
<feature type="region of interest" description="Disordered" evidence="1">
    <location>
        <begin position="35"/>
        <end position="56"/>
    </location>
</feature>
<evidence type="ECO:0000256" key="1">
    <source>
        <dbReference type="SAM" id="MobiDB-lite"/>
    </source>
</evidence>
<dbReference type="AlphaFoldDB" id="A0A6H5FXT5"/>
<protein>
    <submittedName>
        <fullName evidence="2">Uncharacterized protein</fullName>
    </submittedName>
</protein>
<feature type="non-terminal residue" evidence="2">
    <location>
        <position position="113"/>
    </location>
</feature>
<sequence length="113" mass="12371">MELLFSCITSCNLRNLSARQRRYFHTSSRKFGRLGKCGLPKTTPGEQGQRCSEKTPGADPLVTGIELGFCRLPLGLRASDGQVSNPCTQHEPDRSGGPTCSTLFDRGLTTCRH</sequence>
<evidence type="ECO:0000313" key="2">
    <source>
        <dbReference type="EMBL" id="CAA9994231.1"/>
    </source>
</evidence>
<keyword evidence="3" id="KW-1185">Reference proteome</keyword>